<keyword evidence="1" id="KW-0560">Oxidoreductase</keyword>
<keyword evidence="2" id="KW-1015">Disulfide bond</keyword>
<protein>
    <submittedName>
        <fullName evidence="5">Peroxiredoxin</fullName>
    </submittedName>
    <submittedName>
        <fullName evidence="6">Redoxin domain-containing protein</fullName>
    </submittedName>
</protein>
<dbReference type="InterPro" id="IPR000866">
    <property type="entry name" value="AhpC/TSA"/>
</dbReference>
<evidence type="ECO:0000256" key="1">
    <source>
        <dbReference type="ARBA" id="ARBA00023002"/>
    </source>
</evidence>
<dbReference type="InterPro" id="IPR050553">
    <property type="entry name" value="Thioredoxin_ResA/DsbE_sf"/>
</dbReference>
<comment type="caution">
    <text evidence="5">The sequence shown here is derived from an EMBL/GenBank/DDBJ whole genome shotgun (WGS) entry which is preliminary data.</text>
</comment>
<organism evidence="5 7">
    <name type="scientific">Rossellomorea marisflavi</name>
    <dbReference type="NCBI Taxonomy" id="189381"/>
    <lineage>
        <taxon>Bacteria</taxon>
        <taxon>Bacillati</taxon>
        <taxon>Bacillota</taxon>
        <taxon>Bacilli</taxon>
        <taxon>Bacillales</taxon>
        <taxon>Bacillaceae</taxon>
        <taxon>Rossellomorea</taxon>
    </lineage>
</organism>
<evidence type="ECO:0000313" key="8">
    <source>
        <dbReference type="Proteomes" id="UP000322997"/>
    </source>
</evidence>
<dbReference type="OrthoDB" id="9809746at2"/>
<dbReference type="SUPFAM" id="SSF52833">
    <property type="entry name" value="Thioredoxin-like"/>
    <property type="match status" value="1"/>
</dbReference>
<dbReference type="GO" id="GO:0016209">
    <property type="term" value="F:antioxidant activity"/>
    <property type="evidence" value="ECO:0007669"/>
    <property type="project" value="InterPro"/>
</dbReference>
<dbReference type="GeneID" id="89533020"/>
<dbReference type="InterPro" id="IPR036249">
    <property type="entry name" value="Thioredoxin-like_sf"/>
</dbReference>
<reference evidence="6 8" key="3">
    <citation type="submission" date="2019-08" db="EMBL/GenBank/DDBJ databases">
        <title>Bacillus genomes from the desert of Cuatro Cienegas, Coahuila.</title>
        <authorList>
            <person name="Olmedo-Alvarez G."/>
        </authorList>
    </citation>
    <scope>NUCLEOTIDE SEQUENCE [LARGE SCALE GENOMIC DNA]</scope>
    <source>
        <strain evidence="6 8">CH108_3D</strain>
    </source>
</reference>
<dbReference type="PIRSF" id="PIRSF000239">
    <property type="entry name" value="AHPC"/>
    <property type="match status" value="1"/>
</dbReference>
<reference evidence="7" key="1">
    <citation type="submission" date="2016-01" db="EMBL/GenBank/DDBJ databases">
        <title>Whole genome sequencing of Bhargavaea cecembensis T14.</title>
        <authorList>
            <person name="Hong K.W."/>
        </authorList>
    </citation>
    <scope>NUCLEOTIDE SEQUENCE [LARGE SCALE GENOMIC DNA]</scope>
    <source>
        <strain evidence="7">M19</strain>
    </source>
</reference>
<accession>A0A0J5V9J9</accession>
<dbReference type="AlphaFoldDB" id="A0A0J5V9J9"/>
<dbReference type="Proteomes" id="UP000076510">
    <property type="component" value="Unassembled WGS sequence"/>
</dbReference>
<dbReference type="EMBL" id="VTEQ01000014">
    <property type="protein sequence ID" value="TYS46408.1"/>
    <property type="molecule type" value="Genomic_DNA"/>
</dbReference>
<evidence type="ECO:0000313" key="5">
    <source>
        <dbReference type="EMBL" id="KZE44387.1"/>
    </source>
</evidence>
<evidence type="ECO:0000256" key="3">
    <source>
        <dbReference type="PIRSR" id="PIRSR000239-1"/>
    </source>
</evidence>
<evidence type="ECO:0000259" key="4">
    <source>
        <dbReference type="PROSITE" id="PS51352"/>
    </source>
</evidence>
<dbReference type="Pfam" id="PF00578">
    <property type="entry name" value="AhpC-TSA"/>
    <property type="match status" value="1"/>
</dbReference>
<dbReference type="CDD" id="cd02970">
    <property type="entry name" value="PRX_like2"/>
    <property type="match status" value="1"/>
</dbReference>
<evidence type="ECO:0000313" key="7">
    <source>
        <dbReference type="Proteomes" id="UP000076510"/>
    </source>
</evidence>
<evidence type="ECO:0000256" key="2">
    <source>
        <dbReference type="ARBA" id="ARBA00023157"/>
    </source>
</evidence>
<gene>
    <name evidence="5" type="ORF">AV649_07090</name>
    <name evidence="6" type="ORF">FZC83_22745</name>
</gene>
<dbReference type="PANTHER" id="PTHR42852:SF13">
    <property type="entry name" value="PROTEIN DIPZ"/>
    <property type="match status" value="1"/>
</dbReference>
<dbReference type="InterPro" id="IPR024706">
    <property type="entry name" value="Peroxiredoxin_AhpC-typ"/>
</dbReference>
<dbReference type="RefSeq" id="WP_048006787.1">
    <property type="nucleotide sequence ID" value="NZ_CAXQIX010000124.1"/>
</dbReference>
<dbReference type="GO" id="GO:0016491">
    <property type="term" value="F:oxidoreductase activity"/>
    <property type="evidence" value="ECO:0007669"/>
    <property type="project" value="UniProtKB-KW"/>
</dbReference>
<proteinExistence type="predicted"/>
<dbReference type="EMBL" id="LQQY01000043">
    <property type="protein sequence ID" value="KZE44387.1"/>
    <property type="molecule type" value="Genomic_DNA"/>
</dbReference>
<dbReference type="Proteomes" id="UP000322997">
    <property type="component" value="Unassembled WGS sequence"/>
</dbReference>
<reference evidence="5" key="2">
    <citation type="submission" date="2016-01" db="EMBL/GenBank/DDBJ databases">
        <authorList>
            <person name="McClelland M."/>
            <person name="Jain A."/>
            <person name="Saraogi P."/>
            <person name="Mendelson R."/>
            <person name="Westerman R."/>
            <person name="SanMiguel P."/>
            <person name="Csonka L."/>
        </authorList>
    </citation>
    <scope>NUCLEOTIDE SEQUENCE</scope>
    <source>
        <strain evidence="5">M19</strain>
    </source>
</reference>
<evidence type="ECO:0000313" key="6">
    <source>
        <dbReference type="EMBL" id="TYS46408.1"/>
    </source>
</evidence>
<dbReference type="InterPro" id="IPR013766">
    <property type="entry name" value="Thioredoxin_domain"/>
</dbReference>
<feature type="domain" description="Thioredoxin" evidence="4">
    <location>
        <begin position="4"/>
        <end position="164"/>
    </location>
</feature>
<dbReference type="PANTHER" id="PTHR42852">
    <property type="entry name" value="THIOL:DISULFIDE INTERCHANGE PROTEIN DSBE"/>
    <property type="match status" value="1"/>
</dbReference>
<dbReference type="PROSITE" id="PS51352">
    <property type="entry name" value="THIOREDOXIN_2"/>
    <property type="match status" value="1"/>
</dbReference>
<dbReference type="Gene3D" id="3.40.30.10">
    <property type="entry name" value="Glutaredoxin"/>
    <property type="match status" value="1"/>
</dbReference>
<sequence>MATFQLKDTVPDFELPSVAGETFSFKQHQKEHDSWHLIVFFRGSWCPVCQEELREFQAGKEYFEKHSVHIIGISSDSLDNLKEMVDKEDITFPILSDEKLEAIKAFDVFYHGEDAPYEDHGQHGEPAYFLVNEKGEILYQQKQTGPFGRPHPNELRKTISYIQKNIKE</sequence>
<dbReference type="PATRIC" id="fig|189381.10.peg.1531"/>
<feature type="active site" description="Cysteine sulfenic acid (-SOH) intermediate; for peroxidase activity" evidence="3">
    <location>
        <position position="49"/>
    </location>
</feature>
<name>A0A0J5V9J9_9BACI</name>